<evidence type="ECO:0000313" key="2">
    <source>
        <dbReference type="EMBL" id="VVV64189.1"/>
    </source>
</evidence>
<protein>
    <submittedName>
        <fullName evidence="2">Uncharacterized protein</fullName>
    </submittedName>
</protein>
<reference evidence="2" key="1">
    <citation type="submission" date="2019-09" db="EMBL/GenBank/DDBJ databases">
        <authorList>
            <person name="Zhang L."/>
        </authorList>
    </citation>
    <scope>NUCLEOTIDE SEQUENCE</scope>
</reference>
<dbReference type="AlphaFoldDB" id="A0A5K0XFF2"/>
<gene>
    <name evidence="2" type="ORF">NYM_LOCUS6328</name>
</gene>
<proteinExistence type="predicted"/>
<sequence>MEPANSSSATPPPPPPLPSPPTPSPPPMQKEESQKRKPPTPQELVAMYEAEGLDHKEASLKVIRDLQTILYRVTGTGRNKKDKFMVETARKLDTVNTRLAILEMKVDSKPGFAETLAIGVAAGGLLRGIGNAAPHVMTAFSQMWSSVKNSTRT</sequence>
<dbReference type="EMBL" id="LR721776">
    <property type="protein sequence ID" value="VVV64189.1"/>
    <property type="molecule type" value="Genomic_DNA"/>
</dbReference>
<name>A0A5K0XFF2_9MAGN</name>
<accession>A0A5K0XFF2</accession>
<dbReference type="OMA" id="HYESKGM"/>
<feature type="region of interest" description="Disordered" evidence="1">
    <location>
        <begin position="1"/>
        <end position="42"/>
    </location>
</feature>
<organism evidence="2">
    <name type="scientific">Nymphaea colorata</name>
    <name type="common">pocket water lily</name>
    <dbReference type="NCBI Taxonomy" id="210225"/>
    <lineage>
        <taxon>Eukaryota</taxon>
        <taxon>Viridiplantae</taxon>
        <taxon>Streptophyta</taxon>
        <taxon>Embryophyta</taxon>
        <taxon>Tracheophyta</taxon>
        <taxon>Spermatophyta</taxon>
        <taxon>Magnoliopsida</taxon>
        <taxon>Nymphaeales</taxon>
        <taxon>Nymphaeaceae</taxon>
        <taxon>Nymphaea</taxon>
    </lineage>
</organism>
<evidence type="ECO:0000256" key="1">
    <source>
        <dbReference type="SAM" id="MobiDB-lite"/>
    </source>
</evidence>
<feature type="compositionally biased region" description="Pro residues" evidence="1">
    <location>
        <begin position="10"/>
        <end position="28"/>
    </location>
</feature>
<dbReference type="OrthoDB" id="1908822at2759"/>
<dbReference type="Gramene" id="NC11G0118340.1">
    <property type="protein sequence ID" value="NC11G0118340.1:cds"/>
    <property type="gene ID" value="NC11G0118340"/>
</dbReference>